<evidence type="ECO:0000256" key="1">
    <source>
        <dbReference type="SAM" id="Phobius"/>
    </source>
</evidence>
<feature type="transmembrane region" description="Helical" evidence="1">
    <location>
        <begin position="96"/>
        <end position="116"/>
    </location>
</feature>
<evidence type="ECO:0008006" key="4">
    <source>
        <dbReference type="Google" id="ProtNLM"/>
    </source>
</evidence>
<proteinExistence type="predicted"/>
<protein>
    <recommendedName>
        <fullName evidence="4">Signal transduction histidine kinase</fullName>
    </recommendedName>
</protein>
<gene>
    <name evidence="2" type="ORF">JD82_02739</name>
</gene>
<name>A0A660CBF1_9PSEU</name>
<comment type="caution">
    <text evidence="2">The sequence shown here is derived from an EMBL/GenBank/DDBJ whole genome shotgun (WGS) entry which is preliminary data.</text>
</comment>
<evidence type="ECO:0000313" key="2">
    <source>
        <dbReference type="EMBL" id="TWH20888.1"/>
    </source>
</evidence>
<evidence type="ECO:0000313" key="3">
    <source>
        <dbReference type="Proteomes" id="UP000317303"/>
    </source>
</evidence>
<feature type="transmembrane region" description="Helical" evidence="1">
    <location>
        <begin position="153"/>
        <end position="174"/>
    </location>
</feature>
<sequence>MRSAVYVRRRLVAAARWMLLAVALVVQFGSNAALLVGTTPMSPVELGGYVALGIVGAGAAAALTLRRSIPRWYAAGGCVVLLACAGALSADLPPEGALRAGHWSLGLIGWYGLVLLFGLPPRWAGLLLGAVGVLYTVPVVAENPTTTGLANLGVGLGSVLGLQFAVALGSHLLAGIARRAQATADEEQQVRIEEETAAAVAANHERRYADLREATIPLLRGLADGELDPRDPVVRQRCAVEAARMRRLFAEHADSGDRLVHELGGIIDVAERHGVSVHLTVRGAPTALPDNVRAGLLGPISEALVTADGDAKVTVLHAPDHVRVAVRCDAPGLQLPRDGSGEVEVVESTSGGQLWLETSWQSR</sequence>
<dbReference type="EMBL" id="VLJV01000001">
    <property type="protein sequence ID" value="TWH20888.1"/>
    <property type="molecule type" value="Genomic_DNA"/>
</dbReference>
<feature type="transmembrane region" description="Helical" evidence="1">
    <location>
        <begin position="123"/>
        <end position="141"/>
    </location>
</feature>
<dbReference type="AlphaFoldDB" id="A0A660CBF1"/>
<keyword evidence="3" id="KW-1185">Reference proteome</keyword>
<keyword evidence="1" id="KW-0812">Transmembrane</keyword>
<feature type="transmembrane region" description="Helical" evidence="1">
    <location>
        <begin position="72"/>
        <end position="90"/>
    </location>
</feature>
<reference evidence="2 3" key="1">
    <citation type="submission" date="2019-07" db="EMBL/GenBank/DDBJ databases">
        <title>R&amp;d 2014.</title>
        <authorList>
            <person name="Klenk H.-P."/>
        </authorList>
    </citation>
    <scope>NUCLEOTIDE SEQUENCE [LARGE SCALE GENOMIC DNA]</scope>
    <source>
        <strain evidence="2 3">DSM 43194</strain>
    </source>
</reference>
<accession>A0A660CBF1</accession>
<keyword evidence="1" id="KW-0472">Membrane</keyword>
<feature type="transmembrane region" description="Helical" evidence="1">
    <location>
        <begin position="48"/>
        <end position="65"/>
    </location>
</feature>
<keyword evidence="1" id="KW-1133">Transmembrane helix</keyword>
<organism evidence="2 3">
    <name type="scientific">Prauserella rugosa</name>
    <dbReference type="NCBI Taxonomy" id="43354"/>
    <lineage>
        <taxon>Bacteria</taxon>
        <taxon>Bacillati</taxon>
        <taxon>Actinomycetota</taxon>
        <taxon>Actinomycetes</taxon>
        <taxon>Pseudonocardiales</taxon>
        <taxon>Pseudonocardiaceae</taxon>
        <taxon>Prauserella</taxon>
    </lineage>
</organism>
<dbReference type="Proteomes" id="UP000317303">
    <property type="component" value="Unassembled WGS sequence"/>
</dbReference>